<protein>
    <submittedName>
        <fullName evidence="2">PCQ3_73</fullName>
    </submittedName>
</protein>
<dbReference type="AlphaFoldDB" id="D0UZC2"/>
<evidence type="ECO:0000256" key="1">
    <source>
        <dbReference type="SAM" id="MobiDB-lite"/>
    </source>
</evidence>
<organism evidence="2">
    <name type="scientific">Streptomyces sp. W9</name>
    <dbReference type="NCBI Taxonomy" id="682410"/>
    <lineage>
        <taxon>Bacteria</taxon>
        <taxon>Bacillati</taxon>
        <taxon>Actinomycetota</taxon>
        <taxon>Actinomycetes</taxon>
        <taxon>Kitasatosporales</taxon>
        <taxon>Streptomycetaceae</taxon>
        <taxon>Streptomyces</taxon>
    </lineage>
</organism>
<reference evidence="2" key="1">
    <citation type="journal article" date="2010" name="J. Bacteriol.">
        <title>Characterization of the replication, transfer, and plasmid/lytic phage cycle of the Streptomyces plasmid-phage pZL12.</title>
        <authorList>
            <person name="Zhong L."/>
            <person name="Cheng Q."/>
            <person name="Tian X."/>
            <person name="Zhao L."/>
            <person name="Qin Z."/>
        </authorList>
    </citation>
    <scope>NUCLEOTIDE SEQUENCE</scope>
    <source>
        <strain evidence="2">W9</strain>
        <plasmid evidence="2">pCQ3</plasmid>
    </source>
</reference>
<proteinExistence type="predicted"/>
<accession>D0UZC2</accession>
<gene>
    <name evidence="2" type="ORF">pCQ3.73c</name>
</gene>
<sequence length="71" mass="8107">MATQPRKPWRVATITNGQHRSTDHATPSKAYARVTKLRQEIQAGCWDVSRITVHAWTDGIWSVYEDGLEKV</sequence>
<name>D0UZC2_9ACTN</name>
<evidence type="ECO:0000313" key="2">
    <source>
        <dbReference type="EMBL" id="ACX85574.1"/>
    </source>
</evidence>
<feature type="region of interest" description="Disordered" evidence="1">
    <location>
        <begin position="1"/>
        <end position="27"/>
    </location>
</feature>
<keyword evidence="2" id="KW-0614">Plasmid</keyword>
<dbReference type="EMBL" id="GQ983381">
    <property type="protein sequence ID" value="ACX85574.1"/>
    <property type="molecule type" value="Genomic_DNA"/>
</dbReference>
<dbReference type="RefSeq" id="WP_012840459.1">
    <property type="nucleotide sequence ID" value="NC_013449.1"/>
</dbReference>
<geneLocation type="plasmid" evidence="2">
    <name>pCQ3</name>
</geneLocation>